<accession>A0ABT9NZE1</accession>
<evidence type="ECO:0000313" key="4">
    <source>
        <dbReference type="Proteomes" id="UP001235712"/>
    </source>
</evidence>
<feature type="compositionally biased region" description="Basic and acidic residues" evidence="1">
    <location>
        <begin position="160"/>
        <end position="172"/>
    </location>
</feature>
<sequence length="190" mass="20610">MDGQTWANILAVGGSLLGVVVGGALASRAQQRHWRFAEQADACSEFLAAYSGVYLAHVAAVRSGRTETASSSSGFIDWHEFDQATENLNLRVDAEVVQAAHDLDKALWEVAPQIVGRPVTLEQWNALRRPLDAAKLRFVNVCRTRIGRRSVPLTSLNGRPADDDPHWDEHRSGCPVPSPAPPADHAAGSR</sequence>
<keyword evidence="2" id="KW-0472">Membrane</keyword>
<evidence type="ECO:0000256" key="2">
    <source>
        <dbReference type="SAM" id="Phobius"/>
    </source>
</evidence>
<gene>
    <name evidence="3" type="ORF">J2S57_001550</name>
</gene>
<keyword evidence="2" id="KW-0812">Transmembrane</keyword>
<feature type="region of interest" description="Disordered" evidence="1">
    <location>
        <begin position="152"/>
        <end position="190"/>
    </location>
</feature>
<proteinExistence type="predicted"/>
<dbReference type="Proteomes" id="UP001235712">
    <property type="component" value="Unassembled WGS sequence"/>
</dbReference>
<comment type="caution">
    <text evidence="3">The sequence shown here is derived from an EMBL/GenBank/DDBJ whole genome shotgun (WGS) entry which is preliminary data.</text>
</comment>
<evidence type="ECO:0000313" key="3">
    <source>
        <dbReference type="EMBL" id="MDP9825801.1"/>
    </source>
</evidence>
<keyword evidence="2" id="KW-1133">Transmembrane helix</keyword>
<protein>
    <submittedName>
        <fullName evidence="3">Uncharacterized protein</fullName>
    </submittedName>
</protein>
<keyword evidence="4" id="KW-1185">Reference proteome</keyword>
<dbReference type="RefSeq" id="WP_307239948.1">
    <property type="nucleotide sequence ID" value="NZ_JAUSQZ010000001.1"/>
</dbReference>
<feature type="transmembrane region" description="Helical" evidence="2">
    <location>
        <begin position="6"/>
        <end position="26"/>
    </location>
</feature>
<organism evidence="3 4">
    <name type="scientific">Kineosporia succinea</name>
    <dbReference type="NCBI Taxonomy" id="84632"/>
    <lineage>
        <taxon>Bacteria</taxon>
        <taxon>Bacillati</taxon>
        <taxon>Actinomycetota</taxon>
        <taxon>Actinomycetes</taxon>
        <taxon>Kineosporiales</taxon>
        <taxon>Kineosporiaceae</taxon>
        <taxon>Kineosporia</taxon>
    </lineage>
</organism>
<evidence type="ECO:0000256" key="1">
    <source>
        <dbReference type="SAM" id="MobiDB-lite"/>
    </source>
</evidence>
<name>A0ABT9NZE1_9ACTN</name>
<dbReference type="EMBL" id="JAUSQZ010000001">
    <property type="protein sequence ID" value="MDP9825801.1"/>
    <property type="molecule type" value="Genomic_DNA"/>
</dbReference>
<reference evidence="3 4" key="1">
    <citation type="submission" date="2023-07" db="EMBL/GenBank/DDBJ databases">
        <title>Sequencing the genomes of 1000 actinobacteria strains.</title>
        <authorList>
            <person name="Klenk H.-P."/>
        </authorList>
    </citation>
    <scope>NUCLEOTIDE SEQUENCE [LARGE SCALE GENOMIC DNA]</scope>
    <source>
        <strain evidence="3 4">DSM 44388</strain>
    </source>
</reference>